<feature type="region of interest" description="Disordered" evidence="1">
    <location>
        <begin position="138"/>
        <end position="171"/>
    </location>
</feature>
<accession>A0A8X7P0B7</accession>
<dbReference type="Proteomes" id="UP000886595">
    <property type="component" value="Unassembled WGS sequence"/>
</dbReference>
<evidence type="ECO:0000313" key="2">
    <source>
        <dbReference type="EMBL" id="KAG2242696.1"/>
    </source>
</evidence>
<dbReference type="AlphaFoldDB" id="A0A8X7P0B7"/>
<sequence>MRNIKFKEFRQQYRHNGRLKQSDAGCLGHPASDEIRHAIFRASSCFMVMLDFLLQICQMKRLKRTYAVSISLLAFPLAFPDTTSGTHFYFDNECLTGQSFLAALSGSDDGYSFTSSKNGDVQKIETVTLAELNNYVLNSPPQSGGPNNTSSSNFCSRESSDAQEDPLHLRDPTQEFMCYKQRLRSH</sequence>
<reference evidence="2 3" key="1">
    <citation type="submission" date="2020-02" db="EMBL/GenBank/DDBJ databases">
        <authorList>
            <person name="Ma Q."/>
            <person name="Huang Y."/>
            <person name="Song X."/>
            <person name="Pei D."/>
        </authorList>
    </citation>
    <scope>NUCLEOTIDE SEQUENCE [LARGE SCALE GENOMIC DNA]</scope>
    <source>
        <strain evidence="2">Sxm20200214</strain>
        <tissue evidence="2">Leaf</tissue>
    </source>
</reference>
<protein>
    <submittedName>
        <fullName evidence="2">Uncharacterized protein</fullName>
    </submittedName>
</protein>
<dbReference type="OrthoDB" id="1110184at2759"/>
<organism evidence="2 3">
    <name type="scientific">Brassica carinata</name>
    <name type="common">Ethiopian mustard</name>
    <name type="synonym">Abyssinian cabbage</name>
    <dbReference type="NCBI Taxonomy" id="52824"/>
    <lineage>
        <taxon>Eukaryota</taxon>
        <taxon>Viridiplantae</taxon>
        <taxon>Streptophyta</taxon>
        <taxon>Embryophyta</taxon>
        <taxon>Tracheophyta</taxon>
        <taxon>Spermatophyta</taxon>
        <taxon>Magnoliopsida</taxon>
        <taxon>eudicotyledons</taxon>
        <taxon>Gunneridae</taxon>
        <taxon>Pentapetalae</taxon>
        <taxon>rosids</taxon>
        <taxon>malvids</taxon>
        <taxon>Brassicales</taxon>
        <taxon>Brassicaceae</taxon>
        <taxon>Brassiceae</taxon>
        <taxon>Brassica</taxon>
    </lineage>
</organism>
<proteinExistence type="predicted"/>
<evidence type="ECO:0000256" key="1">
    <source>
        <dbReference type="SAM" id="MobiDB-lite"/>
    </source>
</evidence>
<name>A0A8X7P0B7_BRACI</name>
<comment type="caution">
    <text evidence="2">The sequence shown here is derived from an EMBL/GenBank/DDBJ whole genome shotgun (WGS) entry which is preliminary data.</text>
</comment>
<keyword evidence="3" id="KW-1185">Reference proteome</keyword>
<evidence type="ECO:0000313" key="3">
    <source>
        <dbReference type="Proteomes" id="UP000886595"/>
    </source>
</evidence>
<dbReference type="EMBL" id="JAAMPC010000385">
    <property type="protein sequence ID" value="KAG2242696.1"/>
    <property type="molecule type" value="Genomic_DNA"/>
</dbReference>
<gene>
    <name evidence="2" type="ORF">Bca52824_095455</name>
</gene>
<feature type="compositionally biased region" description="Polar residues" evidence="1">
    <location>
        <begin position="138"/>
        <end position="157"/>
    </location>
</feature>